<dbReference type="InterPro" id="IPR006076">
    <property type="entry name" value="FAD-dep_OxRdtase"/>
</dbReference>
<feature type="domain" description="FAD dependent oxidoreductase" evidence="1">
    <location>
        <begin position="41"/>
        <end position="436"/>
    </location>
</feature>
<keyword evidence="3" id="KW-1185">Reference proteome</keyword>
<dbReference type="OrthoDB" id="429143at2759"/>
<accession>A0A8H6YFY5</accession>
<dbReference type="PANTHER" id="PTHR13847:SF260">
    <property type="entry name" value="FAD DEPENDENT OXIDOREDUCTASE DOMAIN-CONTAINING PROTEIN"/>
    <property type="match status" value="1"/>
</dbReference>
<reference evidence="2" key="1">
    <citation type="submission" date="2020-05" db="EMBL/GenBank/DDBJ databases">
        <title>Mycena genomes resolve the evolution of fungal bioluminescence.</title>
        <authorList>
            <person name="Tsai I.J."/>
        </authorList>
    </citation>
    <scope>NUCLEOTIDE SEQUENCE</scope>
    <source>
        <strain evidence="2">CCC161011</strain>
    </source>
</reference>
<dbReference type="PANTHER" id="PTHR13847">
    <property type="entry name" value="SARCOSINE DEHYDROGENASE-RELATED"/>
    <property type="match status" value="1"/>
</dbReference>
<dbReference type="Pfam" id="PF01266">
    <property type="entry name" value="DAO"/>
    <property type="match status" value="1"/>
</dbReference>
<dbReference type="Proteomes" id="UP000620124">
    <property type="component" value="Unassembled WGS sequence"/>
</dbReference>
<comment type="caution">
    <text evidence="2">The sequence shown here is derived from an EMBL/GenBank/DDBJ whole genome shotgun (WGS) entry which is preliminary data.</text>
</comment>
<name>A0A8H6YFY5_9AGAR</name>
<dbReference type="AlphaFoldDB" id="A0A8H6YFY5"/>
<dbReference type="SUPFAM" id="SSF51905">
    <property type="entry name" value="FAD/NAD(P)-binding domain"/>
    <property type="match status" value="1"/>
</dbReference>
<evidence type="ECO:0000259" key="1">
    <source>
        <dbReference type="Pfam" id="PF01266"/>
    </source>
</evidence>
<dbReference type="InterPro" id="IPR036188">
    <property type="entry name" value="FAD/NAD-bd_sf"/>
</dbReference>
<organism evidence="2 3">
    <name type="scientific">Mycena venus</name>
    <dbReference type="NCBI Taxonomy" id="2733690"/>
    <lineage>
        <taxon>Eukaryota</taxon>
        <taxon>Fungi</taxon>
        <taxon>Dikarya</taxon>
        <taxon>Basidiomycota</taxon>
        <taxon>Agaricomycotina</taxon>
        <taxon>Agaricomycetes</taxon>
        <taxon>Agaricomycetidae</taxon>
        <taxon>Agaricales</taxon>
        <taxon>Marasmiineae</taxon>
        <taxon>Mycenaceae</taxon>
        <taxon>Mycena</taxon>
    </lineage>
</organism>
<evidence type="ECO:0000313" key="2">
    <source>
        <dbReference type="EMBL" id="KAF7357991.1"/>
    </source>
</evidence>
<dbReference type="Gene3D" id="3.50.50.60">
    <property type="entry name" value="FAD/NAD(P)-binding domain"/>
    <property type="match status" value="1"/>
</dbReference>
<gene>
    <name evidence="2" type="ORF">MVEN_00846100</name>
</gene>
<proteinExistence type="predicted"/>
<dbReference type="GO" id="GO:0005737">
    <property type="term" value="C:cytoplasm"/>
    <property type="evidence" value="ECO:0007669"/>
    <property type="project" value="TreeGrafter"/>
</dbReference>
<dbReference type="EMBL" id="JACAZI010000006">
    <property type="protein sequence ID" value="KAF7357991.1"/>
    <property type="molecule type" value="Genomic_DNA"/>
</dbReference>
<evidence type="ECO:0000313" key="3">
    <source>
        <dbReference type="Proteomes" id="UP000620124"/>
    </source>
</evidence>
<sequence>MDGSIPGYPHPNPCVSFWLHHTRDSPLVGHCTTEALPARSDVTIIGSGLSGAATAYFLLTAGPADKRPKSVTLLEAREVCDGATARNGGHCRPDCYRNYTHYKVDFGQEQALKIIQNEMDTLNLVEEIIAKEGINCDFWRGFTYDVPMDQASADYLAAAYAEFVADGGPVEGIITQILDPTEAREKTRCPAATAAYRFPAGSLFPRKLVLHLLVLCVEKYGMNLQTRTPVRRVVPRSNTSTDEGGGAGGWRVETDRGVVETEKVVYATNGFAATLLPEFVGHIWPFKGQCSAVVPPSAYTGERMLRETYGLAYGDYLIQRPTDGMIIFGGARKSVPVERLLGNTDDSEVDPEMAAALKEALPRYFEGWGEPEGSVVGEGLVWSGKSLYTSAFGIMGYTAEGIPYVGELHDKPGAFICAGHHGHGMARIMTCARGLATLIQGGTYESTGLPECFQPTRERLARPARAVVHNIGKQDVIDVGRAEVKT</sequence>
<protein>
    <submittedName>
        <fullName evidence="2">FAD dependent oxidoreductase</fullName>
    </submittedName>
</protein>
<dbReference type="Gene3D" id="3.30.9.10">
    <property type="entry name" value="D-Amino Acid Oxidase, subunit A, domain 2"/>
    <property type="match status" value="1"/>
</dbReference>